<evidence type="ECO:0000256" key="1">
    <source>
        <dbReference type="SAM" id="MobiDB-lite"/>
    </source>
</evidence>
<keyword evidence="2" id="KW-0732">Signal</keyword>
<dbReference type="EMBL" id="JAFBBK010000001">
    <property type="protein sequence ID" value="MBM7414003.1"/>
    <property type="molecule type" value="Genomic_DNA"/>
</dbReference>
<feature type="signal peptide" evidence="2">
    <location>
        <begin position="1"/>
        <end position="22"/>
    </location>
</feature>
<comment type="caution">
    <text evidence="4">The sequence shown here is derived from an EMBL/GenBank/DDBJ whole genome shotgun (WGS) entry which is preliminary data.</text>
</comment>
<dbReference type="CDD" id="cd08501">
    <property type="entry name" value="PBP2_Lpqw"/>
    <property type="match status" value="1"/>
</dbReference>
<dbReference type="Gene3D" id="3.10.105.10">
    <property type="entry name" value="Dipeptide-binding Protein, Domain 3"/>
    <property type="match status" value="1"/>
</dbReference>
<dbReference type="Gene3D" id="3.90.76.10">
    <property type="entry name" value="Dipeptide-binding Protein, Domain 1"/>
    <property type="match status" value="1"/>
</dbReference>
<feature type="chain" id="PRO_5045363056" evidence="2">
    <location>
        <begin position="23"/>
        <end position="584"/>
    </location>
</feature>
<sequence length="584" mass="60323">MSVARVGAAVAAALLALSACTADPPPPIQSTETATTTPPAAPAATGNPVVVAIDDVGTGFNPHLLADQSPANTAVSTLVFPSPFRPASVGTGVEWLPDASLVLSAEVTSQAPFTITYRLSNESQWSDGAPIAAEDFRYLWQQMIDAPGVVDPAGYEAIDDIASSDGGKTVTVTMTTPYPAWRELFQNLLPSHLLKDSLGGFERGLRDNVSVSGGHFRIESIDRGRDEILLERNDRYWGSPSTPDQILLRRGGSDAQLADSMRSGDAQIAEVRGGSATLAQLGAIPNVRTDTRFRSRTLELTLNGRVPELADADVRRGVMGLLDVDLLSTVASGTGTAANTVRAQVLSPSQPGYVPTAPQTLPRDQALQLLADAGFVPVPLPPALAPTSGQPTATTTPVPGTTRALTVVIGAPENDAVAVAVANTAADQLRDAGVDASVAPTDPEELYGTALLEGTVDAVVGWSHVGTDVATAWSSRYGCAATDLATSTTTAPDSDADPVAASNLSGICDPSLEPAMDQSLRGDVNPTEAVIAAQPQLWNLHTVLPIAQDSSVVAVGPGVSGATLAGPVELGVFGDADDWMRVTP</sequence>
<dbReference type="PROSITE" id="PS51257">
    <property type="entry name" value="PROKAR_LIPOPROTEIN"/>
    <property type="match status" value="1"/>
</dbReference>
<gene>
    <name evidence="4" type="ORF">JOE42_000736</name>
</gene>
<evidence type="ECO:0000313" key="4">
    <source>
        <dbReference type="EMBL" id="MBM7414003.1"/>
    </source>
</evidence>
<dbReference type="Gene3D" id="3.40.190.10">
    <property type="entry name" value="Periplasmic binding protein-like II"/>
    <property type="match status" value="1"/>
</dbReference>
<dbReference type="Proteomes" id="UP000703038">
    <property type="component" value="Unassembled WGS sequence"/>
</dbReference>
<dbReference type="InterPro" id="IPR039424">
    <property type="entry name" value="SBP_5"/>
</dbReference>
<protein>
    <submittedName>
        <fullName evidence="4">ABC-type transport system substrate-binding protein</fullName>
    </submittedName>
</protein>
<feature type="compositionally biased region" description="Low complexity" evidence="1">
    <location>
        <begin position="33"/>
        <end position="43"/>
    </location>
</feature>
<evidence type="ECO:0000259" key="3">
    <source>
        <dbReference type="Pfam" id="PF00496"/>
    </source>
</evidence>
<dbReference type="SUPFAM" id="SSF53850">
    <property type="entry name" value="Periplasmic binding protein-like II"/>
    <property type="match status" value="1"/>
</dbReference>
<organism evidence="4 5">
    <name type="scientific">Rhodococcoides corynebacterioides</name>
    <dbReference type="NCBI Taxonomy" id="53972"/>
    <lineage>
        <taxon>Bacteria</taxon>
        <taxon>Bacillati</taxon>
        <taxon>Actinomycetota</taxon>
        <taxon>Actinomycetes</taxon>
        <taxon>Mycobacteriales</taxon>
        <taxon>Nocardiaceae</taxon>
        <taxon>Rhodococcoides</taxon>
    </lineage>
</organism>
<feature type="region of interest" description="Disordered" evidence="1">
    <location>
        <begin position="24"/>
        <end position="43"/>
    </location>
</feature>
<dbReference type="Pfam" id="PF00496">
    <property type="entry name" value="SBP_bac_5"/>
    <property type="match status" value="1"/>
</dbReference>
<evidence type="ECO:0000256" key="2">
    <source>
        <dbReference type="SAM" id="SignalP"/>
    </source>
</evidence>
<dbReference type="InterPro" id="IPR000914">
    <property type="entry name" value="SBP_5_dom"/>
</dbReference>
<dbReference type="RefSeq" id="WP_204866764.1">
    <property type="nucleotide sequence ID" value="NZ_JAFBBK010000001.1"/>
</dbReference>
<accession>A0ABS2KQA1</accession>
<evidence type="ECO:0000313" key="5">
    <source>
        <dbReference type="Proteomes" id="UP000703038"/>
    </source>
</evidence>
<dbReference type="PANTHER" id="PTHR30290:SF65">
    <property type="entry name" value="MONOACYL PHOSPHATIDYLINOSITOL TETRAMANNOSIDE-BINDING PROTEIN LPQW-RELATED"/>
    <property type="match status" value="1"/>
</dbReference>
<dbReference type="PANTHER" id="PTHR30290">
    <property type="entry name" value="PERIPLASMIC BINDING COMPONENT OF ABC TRANSPORTER"/>
    <property type="match status" value="1"/>
</dbReference>
<keyword evidence="5" id="KW-1185">Reference proteome</keyword>
<name>A0ABS2KQA1_9NOCA</name>
<proteinExistence type="predicted"/>
<feature type="domain" description="Solute-binding protein family 5" evidence="3">
    <location>
        <begin position="107"/>
        <end position="474"/>
    </location>
</feature>
<reference evidence="4 5" key="1">
    <citation type="submission" date="2021-01" db="EMBL/GenBank/DDBJ databases">
        <title>Genomics of switchgrass bacterial isolates.</title>
        <authorList>
            <person name="Shade A."/>
        </authorList>
    </citation>
    <scope>NUCLEOTIDE SEQUENCE [LARGE SCALE GENOMIC DNA]</scope>
    <source>
        <strain evidence="4 5">PvP111</strain>
    </source>
</reference>